<feature type="domain" description="VWFD" evidence="12">
    <location>
        <begin position="588"/>
        <end position="791"/>
    </location>
</feature>
<keyword evidence="13" id="KW-1185">Reference proteome</keyword>
<feature type="domain" description="NIDO" evidence="11">
    <location>
        <begin position="85"/>
        <end position="231"/>
    </location>
</feature>
<dbReference type="Pfam" id="PF06119">
    <property type="entry name" value="NIDO"/>
    <property type="match status" value="1"/>
</dbReference>
<evidence type="ECO:0000256" key="5">
    <source>
        <dbReference type="ARBA" id="ARBA00023157"/>
    </source>
</evidence>
<feature type="compositionally biased region" description="Polar residues" evidence="7">
    <location>
        <begin position="1067"/>
        <end position="1078"/>
    </location>
</feature>
<dbReference type="SMART" id="SM00723">
    <property type="entry name" value="AMOP"/>
    <property type="match status" value="1"/>
</dbReference>
<feature type="transmembrane region" description="Helical" evidence="8">
    <location>
        <begin position="1021"/>
        <end position="1044"/>
    </location>
</feature>
<evidence type="ECO:0000313" key="14">
    <source>
        <dbReference type="RefSeq" id="XP_006816784.1"/>
    </source>
</evidence>
<accession>A0ABM0M9U3</accession>
<dbReference type="InterPro" id="IPR013783">
    <property type="entry name" value="Ig-like_fold"/>
</dbReference>
<dbReference type="InterPro" id="IPR003886">
    <property type="entry name" value="NIDO_dom"/>
</dbReference>
<comment type="subcellular location">
    <subcellularLocation>
        <location evidence="1">Membrane</location>
    </subcellularLocation>
</comment>
<keyword evidence="4 8" id="KW-0472">Membrane</keyword>
<feature type="domain" description="AMOP" evidence="9">
    <location>
        <begin position="427"/>
        <end position="576"/>
    </location>
</feature>
<keyword evidence="6" id="KW-0768">Sushi</keyword>
<dbReference type="InterPro" id="IPR005533">
    <property type="entry name" value="AMOP_dom"/>
</dbReference>
<dbReference type="Pfam" id="PF00094">
    <property type="entry name" value="VWD"/>
    <property type="match status" value="1"/>
</dbReference>
<dbReference type="InterPro" id="IPR000436">
    <property type="entry name" value="Sushi_SCR_CCP_dom"/>
</dbReference>
<evidence type="ECO:0000313" key="13">
    <source>
        <dbReference type="Proteomes" id="UP000694865"/>
    </source>
</evidence>
<evidence type="ECO:0000256" key="7">
    <source>
        <dbReference type="SAM" id="MobiDB-lite"/>
    </source>
</evidence>
<dbReference type="PROSITE" id="PS50856">
    <property type="entry name" value="AMOP"/>
    <property type="match status" value="1"/>
</dbReference>
<dbReference type="InterPro" id="IPR014756">
    <property type="entry name" value="Ig_E-set"/>
</dbReference>
<dbReference type="Proteomes" id="UP000694865">
    <property type="component" value="Unplaced"/>
</dbReference>
<dbReference type="Gene3D" id="2.10.70.10">
    <property type="entry name" value="Complement Module, domain 1"/>
    <property type="match status" value="2"/>
</dbReference>
<dbReference type="PROSITE" id="PS51220">
    <property type="entry name" value="NIDO"/>
    <property type="match status" value="1"/>
</dbReference>
<keyword evidence="2 8" id="KW-0812">Transmembrane</keyword>
<dbReference type="SMART" id="SM00539">
    <property type="entry name" value="NIDO"/>
    <property type="match status" value="1"/>
</dbReference>
<evidence type="ECO:0000256" key="8">
    <source>
        <dbReference type="SAM" id="Phobius"/>
    </source>
</evidence>
<evidence type="ECO:0000256" key="4">
    <source>
        <dbReference type="ARBA" id="ARBA00023136"/>
    </source>
</evidence>
<feature type="region of interest" description="Disordered" evidence="7">
    <location>
        <begin position="1067"/>
        <end position="1102"/>
    </location>
</feature>
<dbReference type="Pfam" id="PF03782">
    <property type="entry name" value="AMOP"/>
    <property type="match status" value="1"/>
</dbReference>
<dbReference type="SMART" id="SM00216">
    <property type="entry name" value="VWD"/>
    <property type="match status" value="1"/>
</dbReference>
<dbReference type="Gene3D" id="2.60.40.10">
    <property type="entry name" value="Immunoglobulins"/>
    <property type="match status" value="1"/>
</dbReference>
<gene>
    <name evidence="14" type="primary">LOC102801443</name>
</gene>
<dbReference type="InterPro" id="IPR001846">
    <property type="entry name" value="VWF_type-D"/>
</dbReference>
<protein>
    <submittedName>
        <fullName evidence="14">Sushi domain-containing protein 2-like</fullName>
    </submittedName>
</protein>
<dbReference type="RefSeq" id="XP_006816784.1">
    <property type="nucleotide sequence ID" value="XM_006816721.1"/>
</dbReference>
<reference evidence="14" key="1">
    <citation type="submission" date="2025-08" db="UniProtKB">
        <authorList>
            <consortium name="RefSeq"/>
        </authorList>
    </citation>
    <scope>IDENTIFICATION</scope>
    <source>
        <tissue evidence="14">Testes</tissue>
    </source>
</reference>
<evidence type="ECO:0000256" key="1">
    <source>
        <dbReference type="ARBA" id="ARBA00004370"/>
    </source>
</evidence>
<dbReference type="PANTHER" id="PTHR13802">
    <property type="entry name" value="MUCIN 4-RELATED"/>
    <property type="match status" value="1"/>
</dbReference>
<name>A0ABM0M9U3_SACKO</name>
<evidence type="ECO:0000259" key="9">
    <source>
        <dbReference type="PROSITE" id="PS50856"/>
    </source>
</evidence>
<sequence>MFTELYPYGVSHGDAQLPVENDGTSPEVVLTNSFPYYGTFYKSLYINTNGVISFDNSLREYDETRPKIPIRNDDEDGIKYTLIAPFWADVDLNVGGYVHYRQVSDTVMLEEITDDVRRHFIAERDFMAKWALIATWDRVKYHGSTSSEENTFQVVMTTDGRFSFISFIYERLEWAGNDATESLLAAQAGFNAGDYVNFYLLPNNQHYTIVNLASSSNVDSDGVWMYRVDTTIDNVPCATGLCIYPSLGTMLGGNVVSISGLAFDSSDVIICKFGDYRPMNGTFISSDEIRCTTPSFFGVGVMLVSVSRDGGLTYEPTEAENQGRFYVQNYDRVEDDHVTRVDSGSDDWRFAGRQLTLEWDYEEIPDDKVAVEVFVYQEHGAEGPRWEWVYTIDPSTPNDGRLTFIPTPVAAVSDGTDYGSIRIIGENNPFDDGQLNQFAATSVQLYGVQCGRGLLPCPCTLQQVLVDTGRWQVDTGCSMFHGSKCTYHQGALHCARSAMPTNLGGGNQCCYDADGNLMFSSDTDQGSTPDRYHTWGYHPYNELGRVPSMSHWLDDVVTFYYCCLWSDWCWKYMELRATTDCIDYEPSRPAVVVGDPHFVTLDGLEYAFNDMGEFILLKTNDDKIELQGRFEKVKDSEGKEVNATVLTAVVMQDTLYSGAKVEIRLHEQTLMEILVNEQIISLGGQTWLDFDGVALKNHERYLDDSNIAQVTVILERGIGVDVIANHDLLTLHFLLPITLKNTVNGLFGNWNEDPTDDLTTPTGTIINYNSPPEVIFEDFGRSWEITNTNMFAYDAGKSHTDYHDADFVPVFEPPSDEELPRELLDDMEELCKGNMQCEFDVRTTERLDIGGVTKDGVDRYENISRSAQKVVACPHIPTPRHGYKTFDGDTRHHLEGSVITFSCHDGFVQTGTPTRECQYNSKWTGDDVLNDCISSPHGSGIKHWSLQDNDVKHTTETECGTLVAPEHASIEVKVENELHVAYFSCEEGYSISGATKRQCLFEVWSGLDTECYVGIDPDAEISLIIGVSCAVGVLIIIVISFLVYRKINTNTDLDTKSQSVTMTPNVTYENSTVTIEDQPTNRDRKSDQPDVTEPEPSPEIII</sequence>
<dbReference type="CDD" id="cd00102">
    <property type="entry name" value="IPT"/>
    <property type="match status" value="1"/>
</dbReference>
<evidence type="ECO:0000256" key="2">
    <source>
        <dbReference type="ARBA" id="ARBA00022692"/>
    </source>
</evidence>
<dbReference type="InterPro" id="IPR002909">
    <property type="entry name" value="IPT_dom"/>
</dbReference>
<proteinExistence type="predicted"/>
<dbReference type="PROSITE" id="PS51233">
    <property type="entry name" value="VWFD"/>
    <property type="match status" value="1"/>
</dbReference>
<organism evidence="13 14">
    <name type="scientific">Saccoglossus kowalevskii</name>
    <name type="common">Acorn worm</name>
    <dbReference type="NCBI Taxonomy" id="10224"/>
    <lineage>
        <taxon>Eukaryota</taxon>
        <taxon>Metazoa</taxon>
        <taxon>Hemichordata</taxon>
        <taxon>Enteropneusta</taxon>
        <taxon>Harrimaniidae</taxon>
        <taxon>Saccoglossus</taxon>
    </lineage>
</organism>
<evidence type="ECO:0000256" key="3">
    <source>
        <dbReference type="ARBA" id="ARBA00022989"/>
    </source>
</evidence>
<dbReference type="CDD" id="cd00033">
    <property type="entry name" value="CCP"/>
    <property type="match status" value="2"/>
</dbReference>
<dbReference type="SUPFAM" id="SSF81296">
    <property type="entry name" value="E set domains"/>
    <property type="match status" value="1"/>
</dbReference>
<dbReference type="InterPro" id="IPR035976">
    <property type="entry name" value="Sushi/SCR/CCP_sf"/>
</dbReference>
<feature type="compositionally biased region" description="Basic and acidic residues" evidence="7">
    <location>
        <begin position="1079"/>
        <end position="1088"/>
    </location>
</feature>
<keyword evidence="5" id="KW-1015">Disulfide bond</keyword>
<dbReference type="GeneID" id="102801443"/>
<dbReference type="SUPFAM" id="SSF57535">
    <property type="entry name" value="Complement control module/SCR domain"/>
    <property type="match status" value="2"/>
</dbReference>
<dbReference type="Pfam" id="PF00084">
    <property type="entry name" value="Sushi"/>
    <property type="match status" value="1"/>
</dbReference>
<dbReference type="PROSITE" id="PS50923">
    <property type="entry name" value="SUSHI"/>
    <property type="match status" value="1"/>
</dbReference>
<dbReference type="SMART" id="SM00032">
    <property type="entry name" value="CCP"/>
    <property type="match status" value="2"/>
</dbReference>
<comment type="caution">
    <text evidence="6">Lacks conserved residue(s) required for the propagation of feature annotation.</text>
</comment>
<keyword evidence="3 8" id="KW-1133">Transmembrane helix</keyword>
<dbReference type="Pfam" id="PF01833">
    <property type="entry name" value="TIG"/>
    <property type="match status" value="1"/>
</dbReference>
<dbReference type="PANTHER" id="PTHR13802:SF63">
    <property type="entry name" value="SUSHI DOMAIN-CONTAINING PROTEIN 2"/>
    <property type="match status" value="1"/>
</dbReference>
<evidence type="ECO:0000259" key="12">
    <source>
        <dbReference type="PROSITE" id="PS51233"/>
    </source>
</evidence>
<dbReference type="InterPro" id="IPR051495">
    <property type="entry name" value="Epithelial_Barrier/Signaling"/>
</dbReference>
<feature type="domain" description="Sushi" evidence="10">
    <location>
        <begin position="871"/>
        <end position="934"/>
    </location>
</feature>
<dbReference type="InterPro" id="IPR056619">
    <property type="entry name" value="C8-3_MUC4"/>
</dbReference>
<evidence type="ECO:0000259" key="11">
    <source>
        <dbReference type="PROSITE" id="PS51220"/>
    </source>
</evidence>
<evidence type="ECO:0000256" key="6">
    <source>
        <dbReference type="PROSITE-ProRule" id="PRU00302"/>
    </source>
</evidence>
<evidence type="ECO:0000259" key="10">
    <source>
        <dbReference type="PROSITE" id="PS50923"/>
    </source>
</evidence>
<dbReference type="Pfam" id="PF23263">
    <property type="entry name" value="C8-3_MUC4"/>
    <property type="match status" value="1"/>
</dbReference>